<evidence type="ECO:0000256" key="1">
    <source>
        <dbReference type="SAM" id="MobiDB-lite"/>
    </source>
</evidence>
<feature type="region of interest" description="Disordered" evidence="1">
    <location>
        <begin position="1"/>
        <end position="23"/>
    </location>
</feature>
<feature type="compositionally biased region" description="Gly residues" evidence="1">
    <location>
        <begin position="1"/>
        <end position="10"/>
    </location>
</feature>
<accession>Q8C6R0</accession>
<reference evidence="2" key="4">
    <citation type="journal article" date="2001" name="Nature">
        <title>Functional annotation of a full-length mouse cDNA collection.</title>
        <authorList>
            <consortium name="The RIKEN Genome Exploration Research Group Phase II Team and the FANTOM Consortium"/>
        </authorList>
    </citation>
    <scope>NUCLEOTIDE SEQUENCE</scope>
    <source>
        <strain evidence="2">C57BL/6J</strain>
        <tissue evidence="2">Oviduct</tissue>
    </source>
</reference>
<reference evidence="2" key="6">
    <citation type="journal article" date="2002" name="Nature">
        <title>Analysis of the mouse transcriptome based on functional annotation of 60,770 full-length cDNAs.</title>
        <authorList>
            <consortium name="The FANTOM Consortium and the RIKEN Genome Exploration Research Group Phase I and II Team"/>
        </authorList>
    </citation>
    <scope>NUCLEOTIDE SEQUENCE</scope>
    <source>
        <strain evidence="2">C57BL/6J</strain>
        <tissue evidence="2">Oviduct</tissue>
    </source>
</reference>
<protein>
    <submittedName>
        <fullName evidence="2">Uncharacterized protein</fullName>
    </submittedName>
</protein>
<feature type="compositionally biased region" description="Low complexity" evidence="1">
    <location>
        <begin position="120"/>
        <end position="129"/>
    </location>
</feature>
<reference evidence="2" key="2">
    <citation type="journal article" date="2000" name="Genome Res.">
        <title>Normalization and subtraction of cap-trapper-selected cDNAs to prepare full-length cDNA libraries for rapid discovery of new genes.</title>
        <authorList>
            <person name="Carninci P."/>
            <person name="Shibata Y."/>
            <person name="Hayatsu N."/>
            <person name="Sugahara Y."/>
            <person name="Shibata K."/>
            <person name="Itoh M."/>
            <person name="Konno H."/>
            <person name="Okazaki Y."/>
            <person name="Muramatsu M."/>
            <person name="Hayashizaki Y."/>
        </authorList>
    </citation>
    <scope>NUCLEOTIDE SEQUENCE</scope>
    <source>
        <strain evidence="2">C57BL/6J</strain>
        <tissue evidence="2">Oviduct</tissue>
    </source>
</reference>
<dbReference type="EMBL" id="AK054043">
    <property type="protein sequence ID" value="BAC35630.1"/>
    <property type="molecule type" value="mRNA"/>
</dbReference>
<reference evidence="2" key="8">
    <citation type="journal article" date="2005" name="Science">
        <title>Antisense Transcription in the Mammalian Transcriptome.</title>
        <authorList>
            <consortium name="RIKEN Genome Exploration Research Group and Genome Science Group (Genome Network Project Core Group) and the FANTOM Consortium"/>
        </authorList>
    </citation>
    <scope>NUCLEOTIDE SEQUENCE</scope>
    <source>
        <strain evidence="2">C57BL/6J</strain>
        <tissue evidence="2">Oviduct</tissue>
    </source>
</reference>
<proteinExistence type="evidence at transcript level"/>
<reference evidence="2" key="5">
    <citation type="submission" date="2001-07" db="EMBL/GenBank/DDBJ databases">
        <authorList>
            <person name="Adachi J."/>
            <person name="Aizawa K."/>
            <person name="Akimura T."/>
            <person name="Arakawa T."/>
            <person name="Bono H."/>
            <person name="Carninci P."/>
            <person name="Fukuda S."/>
            <person name="Furuno M."/>
            <person name="Hanagaki T."/>
            <person name="Hara A."/>
            <person name="Hashizume W."/>
            <person name="Hayashida K."/>
            <person name="Hayatsu N."/>
            <person name="Hiramoto K."/>
            <person name="Hiraoka T."/>
            <person name="Hirozane T."/>
            <person name="Hori F."/>
            <person name="Imotani K."/>
            <person name="Ishii Y."/>
            <person name="Itoh M."/>
            <person name="Kagawa I."/>
            <person name="Kasukawa T."/>
            <person name="Katoh H."/>
            <person name="Kawai J."/>
            <person name="Kojima Y."/>
            <person name="Kondo S."/>
            <person name="Konno H."/>
            <person name="Kouda M."/>
            <person name="Koya S."/>
            <person name="Kurihara C."/>
            <person name="Matsuyama T."/>
            <person name="Miyazaki A."/>
            <person name="Murata M."/>
            <person name="Nakamura M."/>
            <person name="Nishi K."/>
            <person name="Nomura K."/>
            <person name="Numazaki R."/>
            <person name="Ohno M."/>
            <person name="Ohsato N."/>
            <person name="Okazaki Y."/>
            <person name="Saito R."/>
            <person name="Saitoh H."/>
            <person name="Sakai C."/>
            <person name="Sakai K."/>
            <person name="Sakazume N."/>
            <person name="Sano H."/>
            <person name="Sasaki D."/>
            <person name="Shibata K."/>
            <person name="Shinagawa A."/>
            <person name="Shiraki T."/>
            <person name="Sogabe Y."/>
            <person name="Tagami M."/>
            <person name="Tagawa A."/>
            <person name="Takahashi F."/>
            <person name="Takaku-Akahira S."/>
            <person name="Takeda Y."/>
            <person name="Tanaka T."/>
            <person name="Tomaru A."/>
            <person name="Toya T."/>
            <person name="Yasunishi A."/>
            <person name="Muramatsu M."/>
            <person name="Hayashizaki Y."/>
        </authorList>
    </citation>
    <scope>NUCLEOTIDE SEQUENCE</scope>
    <source>
        <strain evidence="2">C57BL/6J</strain>
        <tissue evidence="2">Oviduct</tissue>
    </source>
</reference>
<feature type="compositionally biased region" description="Gly residues" evidence="1">
    <location>
        <begin position="110"/>
        <end position="119"/>
    </location>
</feature>
<dbReference type="AlphaFoldDB" id="Q8C6R0"/>
<evidence type="ECO:0000313" key="2">
    <source>
        <dbReference type="EMBL" id="BAC35630.1"/>
    </source>
</evidence>
<name>Q8C6R0_MOUSE</name>
<feature type="non-terminal residue" evidence="2">
    <location>
        <position position="1"/>
    </location>
</feature>
<sequence length="129" mass="12783">AAARDGGGASGLRYCPVSRAGPLGSSSLVRRVRAIAVASGVRAARGQWLARAKPHALHVRNPPPSSTGWGGSAPGFPRRAGGSRRQGSGRGPLAPPAGLLPAFPRPRGAESGGRAGGRTAGRPGVGDSP</sequence>
<feature type="compositionally biased region" description="Low complexity" evidence="1">
    <location>
        <begin position="96"/>
        <end position="106"/>
    </location>
</feature>
<reference evidence="2" key="7">
    <citation type="journal article" date="2005" name="Science">
        <title>The Transcriptional Landscape of the Mammalian Genome.</title>
        <authorList>
            <consortium name="The FANTOM Consortium"/>
            <consortium name="Riken Genome Exploration Research Group and Genome Science Group (Genome Network Project Core Group)"/>
        </authorList>
    </citation>
    <scope>NUCLEOTIDE SEQUENCE</scope>
    <source>
        <strain evidence="2">C57BL/6J</strain>
        <tissue evidence="2">Oviduct</tissue>
    </source>
</reference>
<organism evidence="2">
    <name type="scientific">Mus musculus</name>
    <name type="common">Mouse</name>
    <dbReference type="NCBI Taxonomy" id="10090"/>
    <lineage>
        <taxon>Eukaryota</taxon>
        <taxon>Metazoa</taxon>
        <taxon>Chordata</taxon>
        <taxon>Craniata</taxon>
        <taxon>Vertebrata</taxon>
        <taxon>Euteleostomi</taxon>
        <taxon>Mammalia</taxon>
        <taxon>Eutheria</taxon>
        <taxon>Euarchontoglires</taxon>
        <taxon>Glires</taxon>
        <taxon>Rodentia</taxon>
        <taxon>Myomorpha</taxon>
        <taxon>Muroidea</taxon>
        <taxon>Muridae</taxon>
        <taxon>Murinae</taxon>
        <taxon>Mus</taxon>
        <taxon>Mus</taxon>
    </lineage>
</organism>
<reference evidence="2" key="1">
    <citation type="journal article" date="1999" name="Methods Enzymol.">
        <title>High-efficiency full-length cDNA cloning.</title>
        <authorList>
            <person name="Carninci P."/>
            <person name="Hayashizaki Y."/>
        </authorList>
    </citation>
    <scope>NUCLEOTIDE SEQUENCE</scope>
    <source>
        <strain evidence="2">C57BL/6J</strain>
        <tissue evidence="2">Oviduct</tissue>
    </source>
</reference>
<reference evidence="2" key="3">
    <citation type="journal article" date="2000" name="Genome Res.">
        <title>RIKEN integrated sequence analysis (RISA) system--384-format sequencing pipeline with 384 multicapillary sequencer.</title>
        <authorList>
            <person name="Shibata K."/>
            <person name="Itoh M."/>
            <person name="Aizawa K."/>
            <person name="Nagaoka S."/>
            <person name="Sasaki N."/>
            <person name="Carninci P."/>
            <person name="Konno H."/>
            <person name="Akiyama J."/>
            <person name="Nishi K."/>
            <person name="Kitsunai T."/>
            <person name="Tashiro H."/>
            <person name="Itoh M."/>
            <person name="Sumi N."/>
            <person name="Ishii Y."/>
            <person name="Nakamura S."/>
            <person name="Hazama M."/>
            <person name="Nishine T."/>
            <person name="Harada A."/>
            <person name="Yamamoto R."/>
            <person name="Matsumoto H."/>
            <person name="Sakaguchi S."/>
            <person name="Ikegami T."/>
            <person name="Kashiwagi K."/>
            <person name="Fujiwake S."/>
            <person name="Inoue K."/>
            <person name="Togawa Y."/>
            <person name="Izawa M."/>
            <person name="Ohara E."/>
            <person name="Watahiki M."/>
            <person name="Yoneda Y."/>
            <person name="Ishikawa T."/>
            <person name="Ozawa K."/>
            <person name="Tanaka T."/>
            <person name="Matsuura S."/>
            <person name="Kawai J."/>
            <person name="Okazaki Y."/>
            <person name="Muramatsu M."/>
            <person name="Inoue Y."/>
            <person name="Kira A."/>
            <person name="Hayashizaki Y."/>
        </authorList>
    </citation>
    <scope>NUCLEOTIDE SEQUENCE</scope>
    <source>
        <strain evidence="2">C57BL/6J</strain>
        <tissue evidence="2">Oviduct</tissue>
    </source>
</reference>
<feature type="region of interest" description="Disordered" evidence="1">
    <location>
        <begin position="54"/>
        <end position="129"/>
    </location>
</feature>